<evidence type="ECO:0000313" key="5">
    <source>
        <dbReference type="Proteomes" id="UP000178109"/>
    </source>
</evidence>
<evidence type="ECO:0000256" key="1">
    <source>
        <dbReference type="ARBA" id="ARBA00006464"/>
    </source>
</evidence>
<keyword evidence="2" id="KW-0472">Membrane</keyword>
<comment type="similarity">
    <text evidence="1">Belongs to the bacterial sugar transferase family.</text>
</comment>
<dbReference type="PANTHER" id="PTHR30576">
    <property type="entry name" value="COLANIC BIOSYNTHESIS UDP-GLUCOSE LIPID CARRIER TRANSFERASE"/>
    <property type="match status" value="1"/>
</dbReference>
<protein>
    <recommendedName>
        <fullName evidence="3">Bacterial sugar transferase domain-containing protein</fullName>
    </recommendedName>
</protein>
<dbReference type="PANTHER" id="PTHR30576:SF0">
    <property type="entry name" value="UNDECAPRENYL-PHOSPHATE N-ACETYLGALACTOSAMINYL 1-PHOSPHATE TRANSFERASE-RELATED"/>
    <property type="match status" value="1"/>
</dbReference>
<dbReference type="STRING" id="1798553.A3H70_04210"/>
<accession>A0A1G2BUN1</accession>
<proteinExistence type="inferred from homology"/>
<evidence type="ECO:0000256" key="2">
    <source>
        <dbReference type="SAM" id="Phobius"/>
    </source>
</evidence>
<evidence type="ECO:0000259" key="3">
    <source>
        <dbReference type="Pfam" id="PF02397"/>
    </source>
</evidence>
<sequence length="217" mass="24896">MEHYPNDVLPIPKAKRVFDIVVSGLALIILSPLFLLISLLIKIEGFFVKISQGPIFYIETRVSQGQPFTFRKFRIFKVSAYEPLRANGQIVHTKPLERNGDNLTETGKILKKFYLDELPQFWNVFVGGMSLVGPRPWNPVDYQKEIARGFYRKKIIKAGLTGPVQLHKLDAPAWGGEQKLDNDYINFCRQRRGARLIFKDIGILCKSLWFMIKGQGL</sequence>
<dbReference type="Pfam" id="PF02397">
    <property type="entry name" value="Bac_transf"/>
    <property type="match status" value="1"/>
</dbReference>
<organism evidence="4 5">
    <name type="scientific">Candidatus Komeilibacteria bacterium RIFCSPLOWO2_02_FULL_48_11</name>
    <dbReference type="NCBI Taxonomy" id="1798553"/>
    <lineage>
        <taxon>Bacteria</taxon>
        <taxon>Candidatus Komeiliibacteriota</taxon>
    </lineage>
</organism>
<dbReference type="Proteomes" id="UP000178109">
    <property type="component" value="Unassembled WGS sequence"/>
</dbReference>
<comment type="caution">
    <text evidence="4">The sequence shown here is derived from an EMBL/GenBank/DDBJ whole genome shotgun (WGS) entry which is preliminary data.</text>
</comment>
<reference evidence="4 5" key="1">
    <citation type="journal article" date="2016" name="Nat. Commun.">
        <title>Thousands of microbial genomes shed light on interconnected biogeochemical processes in an aquifer system.</title>
        <authorList>
            <person name="Anantharaman K."/>
            <person name="Brown C.T."/>
            <person name="Hug L.A."/>
            <person name="Sharon I."/>
            <person name="Castelle C.J."/>
            <person name="Probst A.J."/>
            <person name="Thomas B.C."/>
            <person name="Singh A."/>
            <person name="Wilkins M.J."/>
            <person name="Karaoz U."/>
            <person name="Brodie E.L."/>
            <person name="Williams K.H."/>
            <person name="Hubbard S.S."/>
            <person name="Banfield J.F."/>
        </authorList>
    </citation>
    <scope>NUCLEOTIDE SEQUENCE [LARGE SCALE GENOMIC DNA]</scope>
</reference>
<evidence type="ECO:0000313" key="4">
    <source>
        <dbReference type="EMBL" id="OGY92636.1"/>
    </source>
</evidence>
<name>A0A1G2BUN1_9BACT</name>
<dbReference type="AlphaFoldDB" id="A0A1G2BUN1"/>
<keyword evidence="2" id="KW-0812">Transmembrane</keyword>
<keyword evidence="2" id="KW-1133">Transmembrane helix</keyword>
<feature type="domain" description="Bacterial sugar transferase" evidence="3">
    <location>
        <begin position="15"/>
        <end position="209"/>
    </location>
</feature>
<gene>
    <name evidence="4" type="ORF">A3H70_04210</name>
</gene>
<dbReference type="InterPro" id="IPR003362">
    <property type="entry name" value="Bact_transf"/>
</dbReference>
<dbReference type="GO" id="GO:0016780">
    <property type="term" value="F:phosphotransferase activity, for other substituted phosphate groups"/>
    <property type="evidence" value="ECO:0007669"/>
    <property type="project" value="TreeGrafter"/>
</dbReference>
<dbReference type="EMBL" id="MHKO01000018">
    <property type="protein sequence ID" value="OGY92636.1"/>
    <property type="molecule type" value="Genomic_DNA"/>
</dbReference>
<feature type="transmembrane region" description="Helical" evidence="2">
    <location>
        <begin position="20"/>
        <end position="41"/>
    </location>
</feature>